<evidence type="ECO:0000256" key="7">
    <source>
        <dbReference type="SAM" id="MobiDB-lite"/>
    </source>
</evidence>
<evidence type="ECO:0000256" key="5">
    <source>
        <dbReference type="ARBA" id="ARBA00023049"/>
    </source>
</evidence>
<evidence type="ECO:0000256" key="2">
    <source>
        <dbReference type="ARBA" id="ARBA00022723"/>
    </source>
</evidence>
<sequence length="483" mass="52732">MKLYKYIASLVLVTVGLAFQSLLAQEGYPNNTGSITTRDISTTLPFSQTSQTVKVAVINGKNIFEGDILLPSSGRGGAASTSSSSRWPGARVPYVIASGHPKRADILWAINHINTQTNVCLTPRASESDYVEFVYEEGMCGLSWIGRIGGRQEITIGDSCGNTRGSAAHEIMHALGFYHEQSRDDRDRFITVNTSNIVPDGISNFRKYNQSWYHYFWPEGRNMGNYDYGSIMHYGPRAFGKPASGGGRMITIVPKRSGVTIGQRNALSTTDIASINGIYTTACSAGSTSSDDSTASSDSSSSSTSSSSGNQSINVNYSVQLVPQTTRMSCWAAAASMIVGWRERISIDPEDIARGINGWEPYYRNGGLPPDNTEMFSVWGLQYEYPQSYTVQGFIDLLEVGPLWVATDLNNGAHVVVVAGAQGDGTPDGTMLTILDPWERGMTSFRPSNSGSTYQQTYSEFVRRQERLATRELSEPSAFYVAY</sequence>
<feature type="region of interest" description="Disordered" evidence="7">
    <location>
        <begin position="286"/>
        <end position="311"/>
    </location>
</feature>
<feature type="binding site" evidence="6">
    <location>
        <position position="179"/>
    </location>
    <ligand>
        <name>Zn(2+)</name>
        <dbReference type="ChEBI" id="CHEBI:29105"/>
        <note>catalytic</note>
    </ligand>
</feature>
<evidence type="ECO:0000313" key="10">
    <source>
        <dbReference type="EMBL" id="MFD0861686.1"/>
    </source>
</evidence>
<name>A0ABW3CV61_9FLAO</name>
<dbReference type="SMART" id="SM00235">
    <property type="entry name" value="ZnMc"/>
    <property type="match status" value="1"/>
</dbReference>
<evidence type="ECO:0000259" key="9">
    <source>
        <dbReference type="PROSITE" id="PS51864"/>
    </source>
</evidence>
<feature type="binding site" evidence="6">
    <location>
        <position position="169"/>
    </location>
    <ligand>
        <name>Zn(2+)</name>
        <dbReference type="ChEBI" id="CHEBI:29105"/>
        <note>catalytic</note>
    </ligand>
</feature>
<organism evidence="10 11">
    <name type="scientific">Sungkyunkwania multivorans</name>
    <dbReference type="NCBI Taxonomy" id="1173618"/>
    <lineage>
        <taxon>Bacteria</taxon>
        <taxon>Pseudomonadati</taxon>
        <taxon>Bacteroidota</taxon>
        <taxon>Flavobacteriia</taxon>
        <taxon>Flavobacteriales</taxon>
        <taxon>Flavobacteriaceae</taxon>
        <taxon>Sungkyunkwania</taxon>
    </lineage>
</organism>
<gene>
    <name evidence="10" type="ORF">ACFQ1M_05675</name>
</gene>
<comment type="caution">
    <text evidence="6">Lacks conserved residue(s) required for the propagation of feature annotation.</text>
</comment>
<dbReference type="CDD" id="cd04280">
    <property type="entry name" value="ZnMc_astacin_like"/>
    <property type="match status" value="1"/>
</dbReference>
<accession>A0ABW3CV61</accession>
<dbReference type="InterPro" id="IPR024079">
    <property type="entry name" value="MetalloPept_cat_dom_sf"/>
</dbReference>
<keyword evidence="8" id="KW-0732">Signal</keyword>
<dbReference type="RefSeq" id="WP_386405166.1">
    <property type="nucleotide sequence ID" value="NZ_JBHTJH010000004.1"/>
</dbReference>
<dbReference type="Pfam" id="PF01400">
    <property type="entry name" value="Astacin"/>
    <property type="match status" value="1"/>
</dbReference>
<dbReference type="InterPro" id="IPR006026">
    <property type="entry name" value="Peptidase_Metallo"/>
</dbReference>
<keyword evidence="5 6" id="KW-0482">Metalloprotease</keyword>
<evidence type="ECO:0000256" key="3">
    <source>
        <dbReference type="ARBA" id="ARBA00022801"/>
    </source>
</evidence>
<evidence type="ECO:0000256" key="6">
    <source>
        <dbReference type="PROSITE-ProRule" id="PRU01211"/>
    </source>
</evidence>
<keyword evidence="4 6" id="KW-0862">Zinc</keyword>
<dbReference type="Pfam" id="PF12385">
    <property type="entry name" value="Peptidase_C70"/>
    <property type="match status" value="1"/>
</dbReference>
<evidence type="ECO:0000256" key="4">
    <source>
        <dbReference type="ARBA" id="ARBA00022833"/>
    </source>
</evidence>
<reference evidence="11" key="1">
    <citation type="journal article" date="2019" name="Int. J. Syst. Evol. Microbiol.">
        <title>The Global Catalogue of Microorganisms (GCM) 10K type strain sequencing project: providing services to taxonomists for standard genome sequencing and annotation.</title>
        <authorList>
            <consortium name="The Broad Institute Genomics Platform"/>
            <consortium name="The Broad Institute Genome Sequencing Center for Infectious Disease"/>
            <person name="Wu L."/>
            <person name="Ma J."/>
        </authorList>
    </citation>
    <scope>NUCLEOTIDE SEQUENCE [LARGE SCALE GENOMIC DNA]</scope>
    <source>
        <strain evidence="11">CCUG 62952</strain>
    </source>
</reference>
<comment type="caution">
    <text evidence="10">The sequence shown here is derived from an EMBL/GenBank/DDBJ whole genome shotgun (WGS) entry which is preliminary data.</text>
</comment>
<dbReference type="Gene3D" id="3.40.390.10">
    <property type="entry name" value="Collagenase (Catalytic Domain)"/>
    <property type="match status" value="1"/>
</dbReference>
<feature type="binding site" evidence="6">
    <location>
        <position position="173"/>
    </location>
    <ligand>
        <name>Zn(2+)</name>
        <dbReference type="ChEBI" id="CHEBI:29105"/>
        <note>catalytic</note>
    </ligand>
</feature>
<dbReference type="PROSITE" id="PS51864">
    <property type="entry name" value="ASTACIN"/>
    <property type="match status" value="1"/>
</dbReference>
<keyword evidence="1 6" id="KW-0645">Protease</keyword>
<proteinExistence type="predicted"/>
<feature type="signal peptide" evidence="8">
    <location>
        <begin position="1"/>
        <end position="24"/>
    </location>
</feature>
<protein>
    <submittedName>
        <fullName evidence="10">M12 family metallopeptidase</fullName>
    </submittedName>
</protein>
<feature type="compositionally biased region" description="Low complexity" evidence="7">
    <location>
        <begin position="286"/>
        <end position="309"/>
    </location>
</feature>
<feature type="domain" description="Peptidase M12A" evidence="9">
    <location>
        <begin position="78"/>
        <end position="284"/>
    </location>
</feature>
<evidence type="ECO:0000313" key="11">
    <source>
        <dbReference type="Proteomes" id="UP001596978"/>
    </source>
</evidence>
<dbReference type="InterPro" id="IPR022118">
    <property type="entry name" value="Peptidase_C70_AvrRpt2"/>
</dbReference>
<keyword evidence="11" id="KW-1185">Reference proteome</keyword>
<keyword evidence="2 6" id="KW-0479">Metal-binding</keyword>
<dbReference type="SUPFAM" id="SSF55486">
    <property type="entry name" value="Metalloproteases ('zincins'), catalytic domain"/>
    <property type="match status" value="1"/>
</dbReference>
<dbReference type="EMBL" id="JBHTJH010000004">
    <property type="protein sequence ID" value="MFD0861686.1"/>
    <property type="molecule type" value="Genomic_DNA"/>
</dbReference>
<keyword evidence="3 6" id="KW-0378">Hydrolase</keyword>
<dbReference type="PRINTS" id="PR00480">
    <property type="entry name" value="ASTACIN"/>
</dbReference>
<dbReference type="Proteomes" id="UP001596978">
    <property type="component" value="Unassembled WGS sequence"/>
</dbReference>
<dbReference type="PANTHER" id="PTHR10127:SF780">
    <property type="entry name" value="METALLOENDOPEPTIDASE"/>
    <property type="match status" value="1"/>
</dbReference>
<comment type="cofactor">
    <cofactor evidence="6">
        <name>Zn(2+)</name>
        <dbReference type="ChEBI" id="CHEBI:29105"/>
    </cofactor>
    <text evidence="6">Binds 1 zinc ion per subunit.</text>
</comment>
<feature type="chain" id="PRO_5045221621" evidence="8">
    <location>
        <begin position="25"/>
        <end position="483"/>
    </location>
</feature>
<evidence type="ECO:0000256" key="1">
    <source>
        <dbReference type="ARBA" id="ARBA00022670"/>
    </source>
</evidence>
<dbReference type="InterPro" id="IPR034035">
    <property type="entry name" value="Astacin-like_dom"/>
</dbReference>
<dbReference type="PANTHER" id="PTHR10127">
    <property type="entry name" value="DISCOIDIN, CUB, EGF, LAMININ , AND ZINC METALLOPROTEASE DOMAIN CONTAINING"/>
    <property type="match status" value="1"/>
</dbReference>
<evidence type="ECO:0000256" key="8">
    <source>
        <dbReference type="SAM" id="SignalP"/>
    </source>
</evidence>
<feature type="active site" evidence="6">
    <location>
        <position position="170"/>
    </location>
</feature>
<dbReference type="InterPro" id="IPR001506">
    <property type="entry name" value="Peptidase_M12A"/>
</dbReference>